<evidence type="ECO:0000313" key="2">
    <source>
        <dbReference type="Proteomes" id="UP000053791"/>
    </source>
</evidence>
<name>A0A0X3TDG8_9RHOB</name>
<reference evidence="2" key="1">
    <citation type="submission" date="2015-12" db="EMBL/GenBank/DDBJ databases">
        <authorList>
            <person name="Zhang G."/>
            <person name="Stingl U."/>
        </authorList>
    </citation>
    <scope>NUCLEOTIDE SEQUENCE [LARGE SCALE GENOMIC DNA]</scope>
    <source>
        <strain evidence="2">ZGT118</strain>
    </source>
</reference>
<dbReference type="STRING" id="1685379.AVO45_13820"/>
<protein>
    <recommendedName>
        <fullName evidence="3">DUF1643 domain-containing protein</fullName>
    </recommendedName>
</protein>
<dbReference type="AlphaFoldDB" id="A0A0X3TDG8"/>
<sequence length="173" mass="19181">MITRSHTKGDAPSTAVYSDCERYRYSLTRVWEPAGRRALFVMLNPSTATEVQNDPTVERCERRARALGFGAFQVTNIFAWRDTDPRKMRAAADPVGPENDTAILSGVEWADQVIAAWGTHGAHLARGPAVERLLRGTGQPLYHLGLTRDGHPKHPLYIAYAQQPVLWATVTNG</sequence>
<evidence type="ECO:0008006" key="3">
    <source>
        <dbReference type="Google" id="ProtNLM"/>
    </source>
</evidence>
<evidence type="ECO:0000313" key="1">
    <source>
        <dbReference type="EMBL" id="KUJ73669.1"/>
    </source>
</evidence>
<dbReference type="OrthoDB" id="9807577at2"/>
<gene>
    <name evidence="1" type="ORF">AVO45_13820</name>
</gene>
<comment type="caution">
    <text evidence="1">The sequence shown here is derived from an EMBL/GenBank/DDBJ whole genome shotgun (WGS) entry which is preliminary data.</text>
</comment>
<organism evidence="1 2">
    <name type="scientific">Ruegeria marisrubri</name>
    <dbReference type="NCBI Taxonomy" id="1685379"/>
    <lineage>
        <taxon>Bacteria</taxon>
        <taxon>Pseudomonadati</taxon>
        <taxon>Pseudomonadota</taxon>
        <taxon>Alphaproteobacteria</taxon>
        <taxon>Rhodobacterales</taxon>
        <taxon>Roseobacteraceae</taxon>
        <taxon>Ruegeria</taxon>
    </lineage>
</organism>
<dbReference type="RefSeq" id="WP_068349396.1">
    <property type="nucleotide sequence ID" value="NZ_LQBQ01000037.1"/>
</dbReference>
<keyword evidence="2" id="KW-1185">Reference proteome</keyword>
<dbReference type="Pfam" id="PF07799">
    <property type="entry name" value="DUF1643"/>
    <property type="match status" value="1"/>
</dbReference>
<proteinExistence type="predicted"/>
<dbReference type="InterPro" id="IPR012441">
    <property type="entry name" value="DUF1643"/>
</dbReference>
<accession>A0A0X3TDG8</accession>
<dbReference type="EMBL" id="LQBQ01000037">
    <property type="protein sequence ID" value="KUJ73669.1"/>
    <property type="molecule type" value="Genomic_DNA"/>
</dbReference>
<dbReference type="Proteomes" id="UP000053791">
    <property type="component" value="Unassembled WGS sequence"/>
</dbReference>